<evidence type="ECO:0000256" key="2">
    <source>
        <dbReference type="ARBA" id="ARBA00022723"/>
    </source>
</evidence>
<dbReference type="GO" id="GO:0051537">
    <property type="term" value="F:2 iron, 2 sulfur cluster binding"/>
    <property type="evidence" value="ECO:0007669"/>
    <property type="project" value="UniProtKB-KW"/>
</dbReference>
<dbReference type="AlphaFoldDB" id="A0A137P895"/>
<evidence type="ECO:0000313" key="8">
    <source>
        <dbReference type="Proteomes" id="UP000070444"/>
    </source>
</evidence>
<dbReference type="PANTHER" id="PTHR46491">
    <property type="entry name" value="CDGSH IRON SULFUR DOMAIN PROTEIN HOMOLOG"/>
    <property type="match status" value="1"/>
</dbReference>
<evidence type="ECO:0000256" key="4">
    <source>
        <dbReference type="ARBA" id="ARBA00023014"/>
    </source>
</evidence>
<reference evidence="7 8" key="1">
    <citation type="journal article" date="2015" name="Genome Biol. Evol.">
        <title>Phylogenomic analyses indicate that early fungi evolved digesting cell walls of algal ancestors of land plants.</title>
        <authorList>
            <person name="Chang Y."/>
            <person name="Wang S."/>
            <person name="Sekimoto S."/>
            <person name="Aerts A.L."/>
            <person name="Choi C."/>
            <person name="Clum A."/>
            <person name="LaButti K.M."/>
            <person name="Lindquist E.A."/>
            <person name="Yee Ngan C."/>
            <person name="Ohm R.A."/>
            <person name="Salamov A.A."/>
            <person name="Grigoriev I.V."/>
            <person name="Spatafora J.W."/>
            <person name="Berbee M.L."/>
        </authorList>
    </citation>
    <scope>NUCLEOTIDE SEQUENCE [LARGE SCALE GENOMIC DNA]</scope>
    <source>
        <strain evidence="7 8">NRRL 28638</strain>
    </source>
</reference>
<dbReference type="Pfam" id="PF09360">
    <property type="entry name" value="zf-CDGSH"/>
    <property type="match status" value="1"/>
</dbReference>
<sequence>MTNCCLPELTTKQKLLINIPDMEDLKPCVPLYGTLKIDGLEAGKTMLLCRCGLSKNGPWCDNSHKGTKFKPTKWKVPDNVGPKRVLRFCHCKYSKNFPQCDGSHADLPTALLTNQYHCDNQDNHTDSLKICEKCGWTPDQVLSYKDLL</sequence>
<dbReference type="GO" id="GO:0046872">
    <property type="term" value="F:metal ion binding"/>
    <property type="evidence" value="ECO:0007669"/>
    <property type="project" value="UniProtKB-KW"/>
</dbReference>
<evidence type="ECO:0000256" key="5">
    <source>
        <dbReference type="ARBA" id="ARBA00034078"/>
    </source>
</evidence>
<dbReference type="OrthoDB" id="15717at2759"/>
<name>A0A137P895_CONC2</name>
<comment type="cofactor">
    <cofactor evidence="5">
        <name>[2Fe-2S] cluster</name>
        <dbReference type="ChEBI" id="CHEBI:190135"/>
    </cofactor>
</comment>
<dbReference type="PANTHER" id="PTHR46491:SF3">
    <property type="entry name" value="CDGSH IRON-SULFUR DOMAIN-CONTAINING PROTEIN 3, MITOCHONDRIAL"/>
    <property type="match status" value="1"/>
</dbReference>
<dbReference type="GO" id="GO:0005739">
    <property type="term" value="C:mitochondrion"/>
    <property type="evidence" value="ECO:0007669"/>
    <property type="project" value="TreeGrafter"/>
</dbReference>
<gene>
    <name evidence="7" type="ORF">CONCODRAFT_78468</name>
</gene>
<evidence type="ECO:0000256" key="1">
    <source>
        <dbReference type="ARBA" id="ARBA00022714"/>
    </source>
</evidence>
<dbReference type="InterPro" id="IPR042216">
    <property type="entry name" value="MitoNEET_CISD"/>
</dbReference>
<proteinExistence type="predicted"/>
<dbReference type="EMBL" id="KQ964480">
    <property type="protein sequence ID" value="KXN71225.1"/>
    <property type="molecule type" value="Genomic_DNA"/>
</dbReference>
<dbReference type="SMART" id="SM00704">
    <property type="entry name" value="ZnF_CDGSH"/>
    <property type="match status" value="2"/>
</dbReference>
<dbReference type="STRING" id="796925.A0A137P895"/>
<evidence type="ECO:0000313" key="7">
    <source>
        <dbReference type="EMBL" id="KXN71225.1"/>
    </source>
</evidence>
<keyword evidence="1" id="KW-0001">2Fe-2S</keyword>
<dbReference type="InterPro" id="IPR018967">
    <property type="entry name" value="FeS-contain_CDGSH-typ"/>
</dbReference>
<feature type="domain" description="Iron-binding zinc finger CDGSH type" evidence="6">
    <location>
        <begin position="75"/>
        <end position="110"/>
    </location>
</feature>
<keyword evidence="2" id="KW-0479">Metal-binding</keyword>
<feature type="domain" description="Iron-binding zinc finger CDGSH type" evidence="6">
    <location>
        <begin position="18"/>
        <end position="70"/>
    </location>
</feature>
<protein>
    <recommendedName>
        <fullName evidence="6">Iron-binding zinc finger CDGSH type domain-containing protein</fullName>
    </recommendedName>
</protein>
<keyword evidence="8" id="KW-1185">Reference proteome</keyword>
<dbReference type="OMA" id="YALCACK"/>
<evidence type="ECO:0000259" key="6">
    <source>
        <dbReference type="SMART" id="SM00704"/>
    </source>
</evidence>
<dbReference type="Proteomes" id="UP000070444">
    <property type="component" value="Unassembled WGS sequence"/>
</dbReference>
<keyword evidence="4" id="KW-0411">Iron-sulfur</keyword>
<evidence type="ECO:0000256" key="3">
    <source>
        <dbReference type="ARBA" id="ARBA00023004"/>
    </source>
</evidence>
<keyword evidence="3" id="KW-0408">Iron</keyword>
<organism evidence="7 8">
    <name type="scientific">Conidiobolus coronatus (strain ATCC 28846 / CBS 209.66 / NRRL 28638)</name>
    <name type="common">Delacroixia coronata</name>
    <dbReference type="NCBI Taxonomy" id="796925"/>
    <lineage>
        <taxon>Eukaryota</taxon>
        <taxon>Fungi</taxon>
        <taxon>Fungi incertae sedis</taxon>
        <taxon>Zoopagomycota</taxon>
        <taxon>Entomophthoromycotina</taxon>
        <taxon>Entomophthoromycetes</taxon>
        <taxon>Entomophthorales</taxon>
        <taxon>Ancylistaceae</taxon>
        <taxon>Conidiobolus</taxon>
    </lineage>
</organism>
<dbReference type="InterPro" id="IPR052950">
    <property type="entry name" value="CISD"/>
</dbReference>
<accession>A0A137P895</accession>
<dbReference type="Gene3D" id="3.40.5.90">
    <property type="entry name" value="CDGSH iron-sulfur domain, mitoNEET-type"/>
    <property type="match status" value="2"/>
</dbReference>